<proteinExistence type="predicted"/>
<comment type="caution">
    <text evidence="2">The sequence shown here is derived from an EMBL/GenBank/DDBJ whole genome shotgun (WGS) entry which is preliminary data.</text>
</comment>
<organism evidence="2 3">
    <name type="scientific">Vanilla planifolia</name>
    <name type="common">Vanilla</name>
    <dbReference type="NCBI Taxonomy" id="51239"/>
    <lineage>
        <taxon>Eukaryota</taxon>
        <taxon>Viridiplantae</taxon>
        <taxon>Streptophyta</taxon>
        <taxon>Embryophyta</taxon>
        <taxon>Tracheophyta</taxon>
        <taxon>Spermatophyta</taxon>
        <taxon>Magnoliopsida</taxon>
        <taxon>Liliopsida</taxon>
        <taxon>Asparagales</taxon>
        <taxon>Orchidaceae</taxon>
        <taxon>Vanilloideae</taxon>
        <taxon>Vanilleae</taxon>
        <taxon>Vanilla</taxon>
    </lineage>
</organism>
<dbReference type="InterPro" id="IPR050466">
    <property type="entry name" value="Carboxylest/Gibb_receptor"/>
</dbReference>
<dbReference type="InterPro" id="IPR013094">
    <property type="entry name" value="AB_hydrolase_3"/>
</dbReference>
<feature type="domain" description="Alpha/beta hydrolase fold-3" evidence="1">
    <location>
        <begin position="83"/>
        <end position="295"/>
    </location>
</feature>
<dbReference type="AlphaFoldDB" id="A0A835RBC7"/>
<dbReference type="OrthoDB" id="408631at2759"/>
<gene>
    <name evidence="2" type="ORF">HPP92_010901</name>
</gene>
<dbReference type="PANTHER" id="PTHR23024">
    <property type="entry name" value="ARYLACETAMIDE DEACETYLASE"/>
    <property type="match status" value="1"/>
</dbReference>
<evidence type="ECO:0000313" key="3">
    <source>
        <dbReference type="Proteomes" id="UP000639772"/>
    </source>
</evidence>
<dbReference type="Gene3D" id="3.40.50.1820">
    <property type="entry name" value="alpha/beta hydrolase"/>
    <property type="match status" value="1"/>
</dbReference>
<dbReference type="InterPro" id="IPR029058">
    <property type="entry name" value="AB_hydrolase_fold"/>
</dbReference>
<dbReference type="EMBL" id="JADCNM010000005">
    <property type="protein sequence ID" value="KAG0482817.1"/>
    <property type="molecule type" value="Genomic_DNA"/>
</dbReference>
<dbReference type="Proteomes" id="UP000639772">
    <property type="component" value="Unassembled WGS sequence"/>
</dbReference>
<reference evidence="2 3" key="1">
    <citation type="journal article" date="2020" name="Nat. Food">
        <title>A phased Vanilla planifolia genome enables genetic improvement of flavour and production.</title>
        <authorList>
            <person name="Hasing T."/>
            <person name="Tang H."/>
            <person name="Brym M."/>
            <person name="Khazi F."/>
            <person name="Huang T."/>
            <person name="Chambers A.H."/>
        </authorList>
    </citation>
    <scope>NUCLEOTIDE SEQUENCE [LARGE SCALE GENOMIC DNA]</scope>
    <source>
        <tissue evidence="2">Leaf</tissue>
    </source>
</reference>
<evidence type="ECO:0000313" key="2">
    <source>
        <dbReference type="EMBL" id="KAG0482817.1"/>
    </source>
</evidence>
<evidence type="ECO:0000259" key="1">
    <source>
        <dbReference type="Pfam" id="PF07859"/>
    </source>
</evidence>
<name>A0A835RBC7_VANPL</name>
<dbReference type="SUPFAM" id="SSF53474">
    <property type="entry name" value="alpha/beta-Hydrolases"/>
    <property type="match status" value="1"/>
</dbReference>
<protein>
    <recommendedName>
        <fullName evidence="1">Alpha/beta hydrolase fold-3 domain-containing protein</fullName>
    </recommendedName>
</protein>
<dbReference type="Pfam" id="PF07859">
    <property type="entry name" value="Abhydrolase_3"/>
    <property type="match status" value="1"/>
</dbReference>
<sequence>MSSDFDSAADEISFELPHIIRLHRSGRVERLFADTLVPPSLDHSTGVQSKDVVISLSTGLSVRLYLPPSASSADTNLKIPVLITCHGGAFCIVRSSSSIYHNYVNNITAKAGVLTVSVDYRLAPENPLPIAYEDAWEALQWVFSCSDPWLSKYGDMDRVFLGGESAGANIAHNLAMRLGSKGEKVEGLVLVHPFFWGQERIGNEIKEPNHKVDHPSEIWMIVCPGTTGLDDPWINPVAEGAPSLATLGCYRALVCVAEFDLFKDRGKVYYETLKESGWEGEAAFFETDGEDHGFFFKLECEKSEEMFQQLVNFFNKA</sequence>
<accession>A0A835RBC7</accession>
<dbReference type="PANTHER" id="PTHR23024:SF589">
    <property type="entry name" value="CARBOXYLESTERASE 17-RELATED"/>
    <property type="match status" value="1"/>
</dbReference>
<dbReference type="GO" id="GO:0016787">
    <property type="term" value="F:hydrolase activity"/>
    <property type="evidence" value="ECO:0007669"/>
    <property type="project" value="InterPro"/>
</dbReference>